<dbReference type="PROSITE" id="PS00356">
    <property type="entry name" value="HTH_LACI_1"/>
    <property type="match status" value="1"/>
</dbReference>
<dbReference type="RefSeq" id="WP_193911249.1">
    <property type="nucleotide sequence ID" value="NZ_PRDL01000001.1"/>
</dbReference>
<evidence type="ECO:0000256" key="3">
    <source>
        <dbReference type="ARBA" id="ARBA00023163"/>
    </source>
</evidence>
<dbReference type="PRINTS" id="PR00036">
    <property type="entry name" value="HTHLACI"/>
</dbReference>
<dbReference type="InterPro" id="IPR028082">
    <property type="entry name" value="Peripla_BP_I"/>
</dbReference>
<proteinExistence type="predicted"/>
<dbReference type="Pfam" id="PF13377">
    <property type="entry name" value="Peripla_BP_3"/>
    <property type="match status" value="1"/>
</dbReference>
<dbReference type="InterPro" id="IPR046335">
    <property type="entry name" value="LacI/GalR-like_sensor"/>
</dbReference>
<dbReference type="Gene3D" id="1.10.260.40">
    <property type="entry name" value="lambda repressor-like DNA-binding domains"/>
    <property type="match status" value="1"/>
</dbReference>
<evidence type="ECO:0000313" key="7">
    <source>
        <dbReference type="Proteomes" id="UP000652567"/>
    </source>
</evidence>
<dbReference type="GO" id="GO:0003700">
    <property type="term" value="F:DNA-binding transcription factor activity"/>
    <property type="evidence" value="ECO:0007669"/>
    <property type="project" value="TreeGrafter"/>
</dbReference>
<protein>
    <submittedName>
        <fullName evidence="6">LacI family transcriptional regulator</fullName>
    </submittedName>
</protein>
<dbReference type="SUPFAM" id="SSF53822">
    <property type="entry name" value="Periplasmic binding protein-like I"/>
    <property type="match status" value="1"/>
</dbReference>
<dbReference type="Pfam" id="PF00356">
    <property type="entry name" value="LacI"/>
    <property type="match status" value="1"/>
</dbReference>
<dbReference type="PROSITE" id="PS50932">
    <property type="entry name" value="HTH_LACI_2"/>
    <property type="match status" value="1"/>
</dbReference>
<dbReference type="Gene3D" id="3.40.50.2300">
    <property type="match status" value="2"/>
</dbReference>
<keyword evidence="3" id="KW-0804">Transcription</keyword>
<dbReference type="SUPFAM" id="SSF47413">
    <property type="entry name" value="lambda repressor-like DNA-binding domains"/>
    <property type="match status" value="1"/>
</dbReference>
<evidence type="ECO:0000259" key="5">
    <source>
        <dbReference type="PROSITE" id="PS50932"/>
    </source>
</evidence>
<gene>
    <name evidence="6" type="ORF">C4F51_15435</name>
</gene>
<dbReference type="InterPro" id="IPR010982">
    <property type="entry name" value="Lambda_DNA-bd_dom_sf"/>
</dbReference>
<reference evidence="6" key="1">
    <citation type="submission" date="2018-07" db="EMBL/GenBank/DDBJ databases">
        <title>Genome assembly of strain Ka43.</title>
        <authorList>
            <person name="Kukolya J."/>
            <person name="Nagy I."/>
            <person name="Horvath B."/>
            <person name="Toth A."/>
        </authorList>
    </citation>
    <scope>NUCLEOTIDE SEQUENCE</scope>
    <source>
        <strain evidence="6">KB43</strain>
    </source>
</reference>
<dbReference type="SMART" id="SM00354">
    <property type="entry name" value="HTH_LACI"/>
    <property type="match status" value="1"/>
</dbReference>
<dbReference type="AlphaFoldDB" id="A0A928YVI0"/>
<keyword evidence="1" id="KW-0805">Transcription regulation</keyword>
<sequence length="370" mass="39834">MKDKNSNSKTSTTLSATDALHDTRQSATVHDVAELAGVSSMTVSRVVNGSASVSDKMRKRVEEAIRQLNYIPNLAARAARSGQRRIGIIFSNPKSSNLGDFLMGAFSASSTLGCQLLIEPLLAHPQPIDALKKLIELGAQGVILPPPICDSQEAQQMARRYDILPLSFASGSPRLHSPAVLIDDFAGARAMTNYLQSLGHTKIAFVKGDPRHSPANNRAEGFLAAMAEANLEVPPEWMPEGDFSYRRGLELGKQLLDVPKRKRPTAIFACNDEMATGILAVTHGLGLKVPQDVSVAGFDDTAMATAVWPQLTTIHQPLTDMARAAVTMLDDILKTTPHTAEHDGVVRHFVAPYKLMKRDSTGPVSKAPAG</sequence>
<dbReference type="EMBL" id="PRDL01000001">
    <property type="protein sequence ID" value="MBE8718575.1"/>
    <property type="molecule type" value="Genomic_DNA"/>
</dbReference>
<name>A0A928YVI0_9GAMM</name>
<feature type="region of interest" description="Disordered" evidence="4">
    <location>
        <begin position="1"/>
        <end position="22"/>
    </location>
</feature>
<dbReference type="CDD" id="cd01392">
    <property type="entry name" value="HTH_LacI"/>
    <property type="match status" value="1"/>
</dbReference>
<accession>A0A928YVI0</accession>
<evidence type="ECO:0000313" key="6">
    <source>
        <dbReference type="EMBL" id="MBE8718575.1"/>
    </source>
</evidence>
<keyword evidence="7" id="KW-1185">Reference proteome</keyword>
<dbReference type="Proteomes" id="UP000652567">
    <property type="component" value="Unassembled WGS sequence"/>
</dbReference>
<comment type="caution">
    <text evidence="6">The sequence shown here is derived from an EMBL/GenBank/DDBJ whole genome shotgun (WGS) entry which is preliminary data.</text>
</comment>
<dbReference type="PANTHER" id="PTHR30146">
    <property type="entry name" value="LACI-RELATED TRANSCRIPTIONAL REPRESSOR"/>
    <property type="match status" value="1"/>
</dbReference>
<evidence type="ECO:0000256" key="4">
    <source>
        <dbReference type="SAM" id="MobiDB-lite"/>
    </source>
</evidence>
<evidence type="ECO:0000256" key="2">
    <source>
        <dbReference type="ARBA" id="ARBA00023125"/>
    </source>
</evidence>
<dbReference type="InterPro" id="IPR000843">
    <property type="entry name" value="HTH_LacI"/>
</dbReference>
<dbReference type="GO" id="GO:0000976">
    <property type="term" value="F:transcription cis-regulatory region binding"/>
    <property type="evidence" value="ECO:0007669"/>
    <property type="project" value="TreeGrafter"/>
</dbReference>
<evidence type="ECO:0000256" key="1">
    <source>
        <dbReference type="ARBA" id="ARBA00023015"/>
    </source>
</evidence>
<keyword evidence="2" id="KW-0238">DNA-binding</keyword>
<organism evidence="6 7">
    <name type="scientific">Cellvibrio polysaccharolyticus</name>
    <dbReference type="NCBI Taxonomy" id="2082724"/>
    <lineage>
        <taxon>Bacteria</taxon>
        <taxon>Pseudomonadati</taxon>
        <taxon>Pseudomonadota</taxon>
        <taxon>Gammaproteobacteria</taxon>
        <taxon>Cellvibrionales</taxon>
        <taxon>Cellvibrionaceae</taxon>
        <taxon>Cellvibrio</taxon>
    </lineage>
</organism>
<feature type="domain" description="HTH lacI-type" evidence="5">
    <location>
        <begin position="27"/>
        <end position="81"/>
    </location>
</feature>
<dbReference type="PANTHER" id="PTHR30146:SF153">
    <property type="entry name" value="LACTOSE OPERON REPRESSOR"/>
    <property type="match status" value="1"/>
</dbReference>
<dbReference type="CDD" id="cd01545">
    <property type="entry name" value="PBP1_SalR"/>
    <property type="match status" value="1"/>
</dbReference>